<evidence type="ECO:0000313" key="1">
    <source>
        <dbReference type="EMBL" id="ODA68677.1"/>
    </source>
</evidence>
<dbReference type="RefSeq" id="WP_069093927.1">
    <property type="nucleotide sequence ID" value="NZ_MASI01000001.1"/>
</dbReference>
<dbReference type="EMBL" id="MASI01000001">
    <property type="protein sequence ID" value="ODA68677.1"/>
    <property type="molecule type" value="Genomic_DNA"/>
</dbReference>
<dbReference type="Pfam" id="PF02348">
    <property type="entry name" value="CTP_transf_3"/>
    <property type="match status" value="1"/>
</dbReference>
<keyword evidence="2" id="KW-1185">Reference proteome</keyword>
<name>A0A1E2S2G8_9HYPH</name>
<dbReference type="InterPro" id="IPR050793">
    <property type="entry name" value="CMP-NeuNAc_synthase"/>
</dbReference>
<dbReference type="OrthoDB" id="9805604at2"/>
<gene>
    <name evidence="1" type="ORF">A7A08_00509</name>
</gene>
<dbReference type="AlphaFoldDB" id="A0A1E2S2G8"/>
<comment type="caution">
    <text evidence="1">The sequence shown here is derived from an EMBL/GenBank/DDBJ whole genome shotgun (WGS) entry which is preliminary data.</text>
</comment>
<proteinExistence type="predicted"/>
<dbReference type="PANTHER" id="PTHR21485">
    <property type="entry name" value="HAD SUPERFAMILY MEMBERS CMAS AND KDSC"/>
    <property type="match status" value="1"/>
</dbReference>
<dbReference type="PATRIC" id="fig|1177755.3.peg.506"/>
<keyword evidence="1" id="KW-0548">Nucleotidyltransferase</keyword>
<dbReference type="SUPFAM" id="SSF53448">
    <property type="entry name" value="Nucleotide-diphospho-sugar transferases"/>
    <property type="match status" value="1"/>
</dbReference>
<sequence length="226" mass="26291">MTRHKLVALMPMRHSSERVPGKNYRPFGDGRPLFHHMVDVMQSCPQIDKIVIDTDSPDIAAQCAEKYPDVVILDRPEHLLGGMTPMNDVLLHDISEVDSEFYLQTHSTNPLMTVETLNKAIETFFANYPIYDSLFSVTRVQTRFWDSLARAINHNPNILIRTQDLPPFYEENSCVYIFEGKCMKERHNRIGLRPYLFEMERLEAQDIDEEIDFRIADLIFKQTRGA</sequence>
<organism evidence="1 2">
    <name type="scientific">Methyloligella halotolerans</name>
    <dbReference type="NCBI Taxonomy" id="1177755"/>
    <lineage>
        <taxon>Bacteria</taxon>
        <taxon>Pseudomonadati</taxon>
        <taxon>Pseudomonadota</taxon>
        <taxon>Alphaproteobacteria</taxon>
        <taxon>Hyphomicrobiales</taxon>
        <taxon>Hyphomicrobiaceae</taxon>
        <taxon>Methyloligella</taxon>
    </lineage>
</organism>
<dbReference type="CDD" id="cd02513">
    <property type="entry name" value="CMP-NeuAc_Synthase"/>
    <property type="match status" value="1"/>
</dbReference>
<dbReference type="GO" id="GO:0008781">
    <property type="term" value="F:N-acylneuraminate cytidylyltransferase activity"/>
    <property type="evidence" value="ECO:0007669"/>
    <property type="project" value="TreeGrafter"/>
</dbReference>
<reference evidence="1 2" key="1">
    <citation type="submission" date="2016-07" db="EMBL/GenBank/DDBJ databases">
        <title>Draft genome sequence of Methyloligella halotolerans C2T (VKM B-2706T=CCUG 61687T=DSM 25045T), a halotolerant polyhydroxybutyrate accumulating methylotroph.</title>
        <authorList>
            <person name="Vasilenko O.V."/>
            <person name="Doronina N.V."/>
            <person name="Poroshina M.N."/>
            <person name="Tarlachkov S.V."/>
            <person name="Trotsenko Y.A."/>
        </authorList>
    </citation>
    <scope>NUCLEOTIDE SEQUENCE [LARGE SCALE GENOMIC DNA]</scope>
    <source>
        <strain evidence="1 2">VKM B-2706</strain>
    </source>
</reference>
<protein>
    <submittedName>
        <fullName evidence="1">CMP-N,N'-diacetyllegionaminic acid synthase</fullName>
        <ecNumber evidence="1">2.7.7.82</ecNumber>
    </submittedName>
</protein>
<dbReference type="EC" id="2.7.7.82" evidence="1"/>
<dbReference type="Gene3D" id="3.90.550.10">
    <property type="entry name" value="Spore Coat Polysaccharide Biosynthesis Protein SpsA, Chain A"/>
    <property type="match status" value="1"/>
</dbReference>
<dbReference type="Proteomes" id="UP000095087">
    <property type="component" value="Unassembled WGS sequence"/>
</dbReference>
<dbReference type="InterPro" id="IPR003329">
    <property type="entry name" value="Cytidylyl_trans"/>
</dbReference>
<dbReference type="STRING" id="1177755.A7A08_00509"/>
<dbReference type="InterPro" id="IPR029044">
    <property type="entry name" value="Nucleotide-diphossugar_trans"/>
</dbReference>
<keyword evidence="1" id="KW-0808">Transferase</keyword>
<dbReference type="PANTHER" id="PTHR21485:SF6">
    <property type="entry name" value="N-ACYLNEURAMINATE CYTIDYLYLTRANSFERASE-RELATED"/>
    <property type="match status" value="1"/>
</dbReference>
<evidence type="ECO:0000313" key="2">
    <source>
        <dbReference type="Proteomes" id="UP000095087"/>
    </source>
</evidence>
<accession>A0A1E2S2G8</accession>